<dbReference type="InterPro" id="IPR003591">
    <property type="entry name" value="Leu-rich_rpt_typical-subtyp"/>
</dbReference>
<dbReference type="EMBL" id="JARPUR010000007">
    <property type="protein sequence ID" value="KAK4873525.1"/>
    <property type="molecule type" value="Genomic_DNA"/>
</dbReference>
<dbReference type="PROSITE" id="PS51450">
    <property type="entry name" value="LRR"/>
    <property type="match status" value="1"/>
</dbReference>
<sequence length="233" mass="26292">MWSVFYLLLITVVHETSCGYTSGAPCNVRNTALLETRGIWRKPKDAVQCVDVRSLGNKCVVPEFSELNLATTLYADHMRLTIVPEFVLVGMPNVHLIDLSGNLLRKIAKDAFLPYKHLKVLLLGNNRILIPKTTALLNSPSLSSLSLSNNKIRRLRIKTFSELKNLTTLYLDRNLLQNVRRSVFSGLKHLKYLHLGNNRLKVLPNVVMLNPKAVLIVKGNPFNSTRIIKPETL</sequence>
<name>A0AAN7SNJ3_9COLE</name>
<comment type="caution">
    <text evidence="5">The sequence shown here is derived from an EMBL/GenBank/DDBJ whole genome shotgun (WGS) entry which is preliminary data.</text>
</comment>
<feature type="chain" id="PRO_5043035113" evidence="4">
    <location>
        <begin position="19"/>
        <end position="233"/>
    </location>
</feature>
<accession>A0AAN7SNJ3</accession>
<keyword evidence="3" id="KW-0677">Repeat</keyword>
<proteinExistence type="predicted"/>
<dbReference type="PANTHER" id="PTHR24373:SF275">
    <property type="entry name" value="TIR DOMAIN-CONTAINING PROTEIN"/>
    <property type="match status" value="1"/>
</dbReference>
<keyword evidence="2 4" id="KW-0732">Signal</keyword>
<evidence type="ECO:0000256" key="2">
    <source>
        <dbReference type="ARBA" id="ARBA00022729"/>
    </source>
</evidence>
<feature type="signal peptide" evidence="4">
    <location>
        <begin position="1"/>
        <end position="18"/>
    </location>
</feature>
<dbReference type="AlphaFoldDB" id="A0AAN7SNJ3"/>
<evidence type="ECO:0000256" key="4">
    <source>
        <dbReference type="SAM" id="SignalP"/>
    </source>
</evidence>
<protein>
    <submittedName>
        <fullName evidence="5">Uncharacterized protein</fullName>
    </submittedName>
</protein>
<dbReference type="SUPFAM" id="SSF52058">
    <property type="entry name" value="L domain-like"/>
    <property type="match status" value="1"/>
</dbReference>
<dbReference type="SMART" id="SM00369">
    <property type="entry name" value="LRR_TYP"/>
    <property type="match status" value="4"/>
</dbReference>
<reference evidence="6" key="1">
    <citation type="submission" date="2023-01" db="EMBL/GenBank/DDBJ databases">
        <title>Key to firefly adult light organ development and bioluminescence: homeobox transcription factors regulate luciferase expression and transportation to peroxisome.</title>
        <authorList>
            <person name="Fu X."/>
        </authorList>
    </citation>
    <scope>NUCLEOTIDE SEQUENCE [LARGE SCALE GENOMIC DNA]</scope>
</reference>
<evidence type="ECO:0000256" key="1">
    <source>
        <dbReference type="ARBA" id="ARBA00022614"/>
    </source>
</evidence>
<dbReference type="Proteomes" id="UP001353858">
    <property type="component" value="Unassembled WGS sequence"/>
</dbReference>
<dbReference type="Pfam" id="PF13855">
    <property type="entry name" value="LRR_8"/>
    <property type="match status" value="2"/>
</dbReference>
<dbReference type="PANTHER" id="PTHR24373">
    <property type="entry name" value="SLIT RELATED LEUCINE-RICH REPEAT NEURONAL PROTEIN"/>
    <property type="match status" value="1"/>
</dbReference>
<gene>
    <name evidence="5" type="ORF">RN001_015554</name>
</gene>
<dbReference type="InterPro" id="IPR001611">
    <property type="entry name" value="Leu-rich_rpt"/>
</dbReference>
<keyword evidence="1" id="KW-0433">Leucine-rich repeat</keyword>
<evidence type="ECO:0000313" key="5">
    <source>
        <dbReference type="EMBL" id="KAK4873525.1"/>
    </source>
</evidence>
<dbReference type="Gene3D" id="3.80.10.10">
    <property type="entry name" value="Ribonuclease Inhibitor"/>
    <property type="match status" value="2"/>
</dbReference>
<evidence type="ECO:0000256" key="3">
    <source>
        <dbReference type="ARBA" id="ARBA00022737"/>
    </source>
</evidence>
<evidence type="ECO:0000313" key="6">
    <source>
        <dbReference type="Proteomes" id="UP001353858"/>
    </source>
</evidence>
<organism evidence="5 6">
    <name type="scientific">Aquatica leii</name>
    <dbReference type="NCBI Taxonomy" id="1421715"/>
    <lineage>
        <taxon>Eukaryota</taxon>
        <taxon>Metazoa</taxon>
        <taxon>Ecdysozoa</taxon>
        <taxon>Arthropoda</taxon>
        <taxon>Hexapoda</taxon>
        <taxon>Insecta</taxon>
        <taxon>Pterygota</taxon>
        <taxon>Neoptera</taxon>
        <taxon>Endopterygota</taxon>
        <taxon>Coleoptera</taxon>
        <taxon>Polyphaga</taxon>
        <taxon>Elateriformia</taxon>
        <taxon>Elateroidea</taxon>
        <taxon>Lampyridae</taxon>
        <taxon>Luciolinae</taxon>
        <taxon>Aquatica</taxon>
    </lineage>
</organism>
<dbReference type="InterPro" id="IPR032675">
    <property type="entry name" value="LRR_dom_sf"/>
</dbReference>
<dbReference type="InterPro" id="IPR050328">
    <property type="entry name" value="Dev_Immune_Receptor"/>
</dbReference>
<keyword evidence="6" id="KW-1185">Reference proteome</keyword>